<gene>
    <name evidence="1" type="ORF">BDN72DRAFT_954624</name>
</gene>
<proteinExistence type="predicted"/>
<protein>
    <submittedName>
        <fullName evidence="1">Uncharacterized protein</fullName>
    </submittedName>
</protein>
<name>A0ACD3BDF2_9AGAR</name>
<sequence length="623" mass="64674">MSTPSLPQRPVSNSNSTGSNSGPRWPKAEPGSAFSGLTRGRGRGGGGGRGRGRGGRGGGPSRDSKPSGDALEKPSDTRTRPSPSPTVSEKQPSPVIPPPPAAEKAPITSPTTGAPPRPKGPSRRASRSIPSVSVTSSPTIPDVNPSPNTSTRSQNKKRRSHHGKSNNPPKAPTPPDEQLLHPQKARSGPAPPKDTPPHLATFDMRTNIDALVERVRAVAMAENRPSTPGSHIDWAGDDDDSLPDLDDWGITTNGSGVNRDPMDSAISPIMVDGLKALPDPLADVPGSILSPKPVGVASSSSASLSPFPPPSPSNAAHAVPRNKSPLSMDNGTLPAPSAPTESNPSAQSSTKGPRHPSLPPKPTGFKDPHRGGRGSRQPRNNQNKNQVAQVETKPVDISTEDPSSSTKATNAPVPISTAPERSDATNEGPAQSAHAPVNSNAEPPETGVAASIHAPKEDQGVAASMHAPRAEEIASAPRTHEESLAMSLHAPKDNDGLGASIHAPQGPSDSMSAPGHISSYDLPESRGYPTHTRAHTVGRTPHHPRSGDHAPRNGRSGFTSPRGGVPYNQHNRTHSSPNFGGIPHRAPHDTRPRITGEAISKLARTIGTSGLSSPRVSTITTND</sequence>
<keyword evidence="2" id="KW-1185">Reference proteome</keyword>
<evidence type="ECO:0000313" key="1">
    <source>
        <dbReference type="EMBL" id="TFK76108.1"/>
    </source>
</evidence>
<evidence type="ECO:0000313" key="2">
    <source>
        <dbReference type="Proteomes" id="UP000308600"/>
    </source>
</evidence>
<reference evidence="1 2" key="1">
    <citation type="journal article" date="2019" name="Nat. Ecol. Evol.">
        <title>Megaphylogeny resolves global patterns of mushroom evolution.</title>
        <authorList>
            <person name="Varga T."/>
            <person name="Krizsan K."/>
            <person name="Foldi C."/>
            <person name="Dima B."/>
            <person name="Sanchez-Garcia M."/>
            <person name="Sanchez-Ramirez S."/>
            <person name="Szollosi G.J."/>
            <person name="Szarkandi J.G."/>
            <person name="Papp V."/>
            <person name="Albert L."/>
            <person name="Andreopoulos W."/>
            <person name="Angelini C."/>
            <person name="Antonin V."/>
            <person name="Barry K.W."/>
            <person name="Bougher N.L."/>
            <person name="Buchanan P."/>
            <person name="Buyck B."/>
            <person name="Bense V."/>
            <person name="Catcheside P."/>
            <person name="Chovatia M."/>
            <person name="Cooper J."/>
            <person name="Damon W."/>
            <person name="Desjardin D."/>
            <person name="Finy P."/>
            <person name="Geml J."/>
            <person name="Haridas S."/>
            <person name="Hughes K."/>
            <person name="Justo A."/>
            <person name="Karasinski D."/>
            <person name="Kautmanova I."/>
            <person name="Kiss B."/>
            <person name="Kocsube S."/>
            <person name="Kotiranta H."/>
            <person name="LaButti K.M."/>
            <person name="Lechner B.E."/>
            <person name="Liimatainen K."/>
            <person name="Lipzen A."/>
            <person name="Lukacs Z."/>
            <person name="Mihaltcheva S."/>
            <person name="Morgado L.N."/>
            <person name="Niskanen T."/>
            <person name="Noordeloos M.E."/>
            <person name="Ohm R.A."/>
            <person name="Ortiz-Santana B."/>
            <person name="Ovrebo C."/>
            <person name="Racz N."/>
            <person name="Riley R."/>
            <person name="Savchenko A."/>
            <person name="Shiryaev A."/>
            <person name="Soop K."/>
            <person name="Spirin V."/>
            <person name="Szebenyi C."/>
            <person name="Tomsovsky M."/>
            <person name="Tulloss R.E."/>
            <person name="Uehling J."/>
            <person name="Grigoriev I.V."/>
            <person name="Vagvolgyi C."/>
            <person name="Papp T."/>
            <person name="Martin F.M."/>
            <person name="Miettinen O."/>
            <person name="Hibbett D.S."/>
            <person name="Nagy L.G."/>
        </authorList>
    </citation>
    <scope>NUCLEOTIDE SEQUENCE [LARGE SCALE GENOMIC DNA]</scope>
    <source>
        <strain evidence="1 2">NL-1719</strain>
    </source>
</reference>
<accession>A0ACD3BDF2</accession>
<organism evidence="1 2">
    <name type="scientific">Pluteus cervinus</name>
    <dbReference type="NCBI Taxonomy" id="181527"/>
    <lineage>
        <taxon>Eukaryota</taxon>
        <taxon>Fungi</taxon>
        <taxon>Dikarya</taxon>
        <taxon>Basidiomycota</taxon>
        <taxon>Agaricomycotina</taxon>
        <taxon>Agaricomycetes</taxon>
        <taxon>Agaricomycetidae</taxon>
        <taxon>Agaricales</taxon>
        <taxon>Pluteineae</taxon>
        <taxon>Pluteaceae</taxon>
        <taxon>Pluteus</taxon>
    </lineage>
</organism>
<dbReference type="EMBL" id="ML208261">
    <property type="protein sequence ID" value="TFK76108.1"/>
    <property type="molecule type" value="Genomic_DNA"/>
</dbReference>
<dbReference type="Proteomes" id="UP000308600">
    <property type="component" value="Unassembled WGS sequence"/>
</dbReference>